<evidence type="ECO:0000313" key="2">
    <source>
        <dbReference type="EMBL" id="CAJ0564903.1"/>
    </source>
</evidence>
<reference evidence="2" key="1">
    <citation type="submission" date="2023-06" db="EMBL/GenBank/DDBJ databases">
        <authorList>
            <person name="Delattre M."/>
        </authorList>
    </citation>
    <scope>NUCLEOTIDE SEQUENCE</scope>
    <source>
        <strain evidence="2">AF72</strain>
    </source>
</reference>
<evidence type="ECO:0000256" key="1">
    <source>
        <dbReference type="SAM" id="Phobius"/>
    </source>
</evidence>
<gene>
    <name evidence="2" type="ORF">MSPICULIGERA_LOCUS3567</name>
</gene>
<dbReference type="EMBL" id="CATQJA010000935">
    <property type="protein sequence ID" value="CAJ0564903.1"/>
    <property type="molecule type" value="Genomic_DNA"/>
</dbReference>
<dbReference type="AlphaFoldDB" id="A0AA36CB37"/>
<keyword evidence="1" id="KW-1133">Transmembrane helix</keyword>
<evidence type="ECO:0008006" key="4">
    <source>
        <dbReference type="Google" id="ProtNLM"/>
    </source>
</evidence>
<evidence type="ECO:0000313" key="3">
    <source>
        <dbReference type="Proteomes" id="UP001177023"/>
    </source>
</evidence>
<sequence>MSADEVAVAANASETSDIVTVATAMFVAVVGIIVVLAELGLPEEQLDDADRPQLRAKRQYGYDSYGWGGDYWYAGRIFGIIIGILLLICCCCVPLICILGVWFLGWFGIKRRQEAKRKGFTTQQAPPTTVPQPQNVIQLHSEPQPIIRNIHTHRTRSHSPPRTYTATQVPAEHIVYSAEDRYYTSSTSPRHNSRI</sequence>
<feature type="transmembrane region" description="Helical" evidence="1">
    <location>
        <begin position="77"/>
        <end position="109"/>
    </location>
</feature>
<keyword evidence="1" id="KW-0812">Transmembrane</keyword>
<keyword evidence="1" id="KW-0472">Membrane</keyword>
<keyword evidence="3" id="KW-1185">Reference proteome</keyword>
<comment type="caution">
    <text evidence="2">The sequence shown here is derived from an EMBL/GenBank/DDBJ whole genome shotgun (WGS) entry which is preliminary data.</text>
</comment>
<name>A0AA36CB37_9BILA</name>
<dbReference type="Proteomes" id="UP001177023">
    <property type="component" value="Unassembled WGS sequence"/>
</dbReference>
<feature type="non-terminal residue" evidence="2">
    <location>
        <position position="195"/>
    </location>
</feature>
<accession>A0AA36CB37</accession>
<protein>
    <recommendedName>
        <fullName evidence="4">Transmembrane protein</fullName>
    </recommendedName>
</protein>
<organism evidence="2 3">
    <name type="scientific">Mesorhabditis spiculigera</name>
    <dbReference type="NCBI Taxonomy" id="96644"/>
    <lineage>
        <taxon>Eukaryota</taxon>
        <taxon>Metazoa</taxon>
        <taxon>Ecdysozoa</taxon>
        <taxon>Nematoda</taxon>
        <taxon>Chromadorea</taxon>
        <taxon>Rhabditida</taxon>
        <taxon>Rhabditina</taxon>
        <taxon>Rhabditomorpha</taxon>
        <taxon>Rhabditoidea</taxon>
        <taxon>Rhabditidae</taxon>
        <taxon>Mesorhabditinae</taxon>
        <taxon>Mesorhabditis</taxon>
    </lineage>
</organism>
<proteinExistence type="predicted"/>
<feature type="transmembrane region" description="Helical" evidence="1">
    <location>
        <begin position="18"/>
        <end position="37"/>
    </location>
</feature>